<name>A0A8T9Q9Z2_9BACT</name>
<dbReference type="Proteomes" id="UP000831796">
    <property type="component" value="Chromosome"/>
</dbReference>
<reference evidence="1" key="1">
    <citation type="submission" date="2022-04" db="EMBL/GenBank/DDBJ databases">
        <title>Hymenobacter sp. isolated from the air.</title>
        <authorList>
            <person name="Won M."/>
            <person name="Lee C.-M."/>
            <person name="Woen H.-Y."/>
            <person name="Kwon S.-W."/>
        </authorList>
    </citation>
    <scope>NUCLEOTIDE SEQUENCE</scope>
    <source>
        <strain evidence="1">5116S-3</strain>
    </source>
</reference>
<gene>
    <name evidence="1" type="ORF">MUN79_01120</name>
</gene>
<accession>A0A8T9Q9Z2</accession>
<dbReference type="RefSeq" id="WP_244675989.1">
    <property type="nucleotide sequence ID" value="NZ_CP095046.1"/>
</dbReference>
<protein>
    <submittedName>
        <fullName evidence="1">Uncharacterized protein</fullName>
    </submittedName>
</protein>
<dbReference type="KEGG" id="hcu:MUN79_01120"/>
<sequence>MGVRIQKWSDTYYDEIPELKGYSSSSTYLTSGIFAGARYFITNNVGAFTEVGYDMNYLKLGVTAKF</sequence>
<dbReference type="EMBL" id="CP095046">
    <property type="protein sequence ID" value="UOQ72630.1"/>
    <property type="molecule type" value="Genomic_DNA"/>
</dbReference>
<dbReference type="AlphaFoldDB" id="A0A8T9Q9Z2"/>
<proteinExistence type="predicted"/>
<evidence type="ECO:0000313" key="1">
    <source>
        <dbReference type="EMBL" id="UOQ72630.1"/>
    </source>
</evidence>
<keyword evidence="2" id="KW-1185">Reference proteome</keyword>
<evidence type="ECO:0000313" key="2">
    <source>
        <dbReference type="Proteomes" id="UP000831796"/>
    </source>
</evidence>
<organism evidence="1 2">
    <name type="scientific">Hymenobacter cellulosilyticus</name>
    <dbReference type="NCBI Taxonomy" id="2932248"/>
    <lineage>
        <taxon>Bacteria</taxon>
        <taxon>Pseudomonadati</taxon>
        <taxon>Bacteroidota</taxon>
        <taxon>Cytophagia</taxon>
        <taxon>Cytophagales</taxon>
        <taxon>Hymenobacteraceae</taxon>
        <taxon>Hymenobacter</taxon>
    </lineage>
</organism>